<feature type="domain" description="C2H2-type" evidence="12">
    <location>
        <begin position="465"/>
        <end position="492"/>
    </location>
</feature>
<dbReference type="FunFam" id="3.30.160.60:FF:000012">
    <property type="entry name" value="RB-associated KRAB zinc finger protein-like"/>
    <property type="match status" value="1"/>
</dbReference>
<dbReference type="GO" id="GO:0005654">
    <property type="term" value="C:nucleoplasm"/>
    <property type="evidence" value="ECO:0007669"/>
    <property type="project" value="TreeGrafter"/>
</dbReference>
<evidence type="ECO:0000256" key="11">
    <source>
        <dbReference type="SAM" id="MobiDB-lite"/>
    </source>
</evidence>
<feature type="compositionally biased region" description="Basic and acidic residues" evidence="11">
    <location>
        <begin position="253"/>
        <end position="275"/>
    </location>
</feature>
<dbReference type="PANTHER" id="PTHR24399:SF31">
    <property type="entry name" value="ZINC FINGER PROTEIN PLAGL1"/>
    <property type="match status" value="1"/>
</dbReference>
<dbReference type="SMART" id="SM00355">
    <property type="entry name" value="ZnF_C2H2"/>
    <property type="match status" value="8"/>
</dbReference>
<reference evidence="13" key="1">
    <citation type="submission" date="2019-06" db="EMBL/GenBank/DDBJ databases">
        <authorList>
            <consortium name="Wellcome Sanger Institute Data Sharing"/>
        </authorList>
    </citation>
    <scope>NUCLEOTIDE SEQUENCE [LARGE SCALE GENOMIC DNA]</scope>
</reference>
<feature type="compositionally biased region" description="Polar residues" evidence="11">
    <location>
        <begin position="236"/>
        <end position="248"/>
    </location>
</feature>
<reference evidence="13" key="2">
    <citation type="submission" date="2025-08" db="UniProtKB">
        <authorList>
            <consortium name="Ensembl"/>
        </authorList>
    </citation>
    <scope>IDENTIFICATION</scope>
</reference>
<dbReference type="PROSITE" id="PS50157">
    <property type="entry name" value="ZINC_FINGER_C2H2_2"/>
    <property type="match status" value="8"/>
</dbReference>
<feature type="domain" description="C2H2-type" evidence="12">
    <location>
        <begin position="311"/>
        <end position="338"/>
    </location>
</feature>
<evidence type="ECO:0000256" key="9">
    <source>
        <dbReference type="ARBA" id="ARBA00023242"/>
    </source>
</evidence>
<evidence type="ECO:0000256" key="10">
    <source>
        <dbReference type="PROSITE-ProRule" id="PRU00042"/>
    </source>
</evidence>
<evidence type="ECO:0000256" key="4">
    <source>
        <dbReference type="ARBA" id="ARBA00022771"/>
    </source>
</evidence>
<evidence type="ECO:0000256" key="8">
    <source>
        <dbReference type="ARBA" id="ARBA00023163"/>
    </source>
</evidence>
<protein>
    <submittedName>
        <fullName evidence="13">Zinc finger protein 664-like</fullName>
    </submittedName>
</protein>
<feature type="region of interest" description="Disordered" evidence="11">
    <location>
        <begin position="91"/>
        <end position="279"/>
    </location>
</feature>
<sequence>MAATGTGAGLPKRKRTDEQKKAKRESDRARAKTRVNLGIAFDRWRELRELKGMKSDPELALFLLDIYKSTEKRPPRSAACLIGRAEVKVEEEWDNSNSGETFALPMGASIEMEWDPNEETDSASEDDQMGLEEHDAESEEDDAGLEEDDAGSREDPSVSEEDEISEEDVNYHDDSDDEDYRPPINVQPGDGLNTSVHKFRDPSTADRWRKRQCEDAEEKLEATSSKAGEDNDVCEQINTTKTKDNSTAAPGEPVDKQNSHEKPSKKPPENPDQQERPPIQKIYECPTCGKVFPRSGALSRHRVIHSGDRPYKCFICARGFTQSGNLKTHMKVHKGEVPEWTLIQEAPKKSPIKAQVCGDCGMDFPDQQQLQEHRESHKWPYECLECGKFYKNEDYFKAHQRMHAGEVNFICSKCGKRWPTMASLVTHESTHNKKTNFRCKQCGKAYLRRSGLKQHLKAHIGELKYLCTVCGKRVASAHALKVHVRVHTGETPYTCDKCEKGFYYRQGLLQHLQTHDKKPKPPTKPLGRPKQLLIEVNS</sequence>
<dbReference type="RefSeq" id="XP_029998050.1">
    <property type="nucleotide sequence ID" value="XM_030142190.1"/>
</dbReference>
<dbReference type="PROSITE" id="PS00028">
    <property type="entry name" value="ZINC_FINGER_C2H2_1"/>
    <property type="match status" value="7"/>
</dbReference>
<dbReference type="SUPFAM" id="SSF57667">
    <property type="entry name" value="beta-beta-alpha zinc fingers"/>
    <property type="match status" value="5"/>
</dbReference>
<dbReference type="GO" id="GO:0001228">
    <property type="term" value="F:DNA-binding transcription activator activity, RNA polymerase II-specific"/>
    <property type="evidence" value="ECO:0007669"/>
    <property type="project" value="TreeGrafter"/>
</dbReference>
<feature type="domain" description="C2H2-type" evidence="12">
    <location>
        <begin position="355"/>
        <end position="382"/>
    </location>
</feature>
<feature type="compositionally biased region" description="Acidic residues" evidence="11">
    <location>
        <begin position="112"/>
        <end position="149"/>
    </location>
</feature>
<dbReference type="Pfam" id="PF00096">
    <property type="entry name" value="zf-C2H2"/>
    <property type="match status" value="7"/>
</dbReference>
<dbReference type="GO" id="GO:0000978">
    <property type="term" value="F:RNA polymerase II cis-regulatory region sequence-specific DNA binding"/>
    <property type="evidence" value="ECO:0007669"/>
    <property type="project" value="TreeGrafter"/>
</dbReference>
<dbReference type="InterPro" id="IPR013087">
    <property type="entry name" value="Znf_C2H2_type"/>
</dbReference>
<evidence type="ECO:0000256" key="5">
    <source>
        <dbReference type="ARBA" id="ARBA00022833"/>
    </source>
</evidence>
<keyword evidence="7" id="KW-0238">DNA-binding</keyword>
<dbReference type="FunFam" id="3.30.160.60:FF:000744">
    <property type="entry name" value="zinc finger E-box-binding homeobox 1"/>
    <property type="match status" value="1"/>
</dbReference>
<dbReference type="Proteomes" id="UP000472271">
    <property type="component" value="Chromosome 8"/>
</dbReference>
<name>A0A672YGI5_9TELE</name>
<feature type="compositionally biased region" description="Acidic residues" evidence="11">
    <location>
        <begin position="157"/>
        <end position="179"/>
    </location>
</feature>
<dbReference type="PANTHER" id="PTHR24399">
    <property type="entry name" value="ZINC FINGER AND BTB DOMAIN-CONTAINING"/>
    <property type="match status" value="1"/>
</dbReference>
<accession>A0A672YGI5</accession>
<keyword evidence="8" id="KW-0804">Transcription</keyword>
<keyword evidence="9" id="KW-0539">Nucleus</keyword>
<feature type="domain" description="C2H2-type" evidence="12">
    <location>
        <begin position="381"/>
        <end position="408"/>
    </location>
</feature>
<reference evidence="13" key="3">
    <citation type="submission" date="2025-09" db="UniProtKB">
        <authorList>
            <consortium name="Ensembl"/>
        </authorList>
    </citation>
    <scope>IDENTIFICATION</scope>
</reference>
<feature type="domain" description="C2H2-type" evidence="12">
    <location>
        <begin position="493"/>
        <end position="520"/>
    </location>
</feature>
<evidence type="ECO:0000256" key="1">
    <source>
        <dbReference type="ARBA" id="ARBA00004123"/>
    </source>
</evidence>
<evidence type="ECO:0000256" key="2">
    <source>
        <dbReference type="ARBA" id="ARBA00022723"/>
    </source>
</evidence>
<feature type="domain" description="C2H2-type" evidence="12">
    <location>
        <begin position="409"/>
        <end position="436"/>
    </location>
</feature>
<feature type="domain" description="C2H2-type" evidence="12">
    <location>
        <begin position="437"/>
        <end position="464"/>
    </location>
</feature>
<dbReference type="InterPro" id="IPR036236">
    <property type="entry name" value="Znf_C2H2_sf"/>
</dbReference>
<comment type="subcellular location">
    <subcellularLocation>
        <location evidence="1">Nucleus</location>
    </subcellularLocation>
</comment>
<evidence type="ECO:0000256" key="7">
    <source>
        <dbReference type="ARBA" id="ARBA00023125"/>
    </source>
</evidence>
<keyword evidence="4 10" id="KW-0863">Zinc-finger</keyword>
<feature type="domain" description="C2H2-type" evidence="12">
    <location>
        <begin position="283"/>
        <end position="310"/>
    </location>
</feature>
<gene>
    <name evidence="13" type="primary">LOC115424767</name>
</gene>
<keyword evidence="6" id="KW-0805">Transcription regulation</keyword>
<proteinExistence type="predicted"/>
<dbReference type="InParanoid" id="A0A672YGI5"/>
<evidence type="ECO:0000256" key="6">
    <source>
        <dbReference type="ARBA" id="ARBA00023015"/>
    </source>
</evidence>
<dbReference type="AlphaFoldDB" id="A0A672YGI5"/>
<feature type="compositionally biased region" description="Basic and acidic residues" evidence="11">
    <location>
        <begin position="15"/>
        <end position="30"/>
    </location>
</feature>
<dbReference type="OrthoDB" id="40579at2759"/>
<dbReference type="Pfam" id="PF13912">
    <property type="entry name" value="zf-C2H2_6"/>
    <property type="match status" value="1"/>
</dbReference>
<dbReference type="GO" id="GO:0001817">
    <property type="term" value="P:regulation of cytokine production"/>
    <property type="evidence" value="ECO:0007669"/>
    <property type="project" value="TreeGrafter"/>
</dbReference>
<keyword evidence="14" id="KW-1185">Reference proteome</keyword>
<feature type="region of interest" description="Disordered" evidence="11">
    <location>
        <begin position="1"/>
        <end position="31"/>
    </location>
</feature>
<dbReference type="FunFam" id="3.30.160.60:FF:000624">
    <property type="entry name" value="zinc finger protein 697"/>
    <property type="match status" value="2"/>
</dbReference>
<dbReference type="Gene3D" id="3.30.160.60">
    <property type="entry name" value="Classic Zinc Finger"/>
    <property type="match status" value="7"/>
</dbReference>
<dbReference type="GO" id="GO:0002682">
    <property type="term" value="P:regulation of immune system process"/>
    <property type="evidence" value="ECO:0007669"/>
    <property type="project" value="TreeGrafter"/>
</dbReference>
<keyword evidence="2" id="KW-0479">Metal-binding</keyword>
<dbReference type="GO" id="GO:0001227">
    <property type="term" value="F:DNA-binding transcription repressor activity, RNA polymerase II-specific"/>
    <property type="evidence" value="ECO:0007669"/>
    <property type="project" value="TreeGrafter"/>
</dbReference>
<keyword evidence="3" id="KW-0677">Repeat</keyword>
<evidence type="ECO:0000259" key="12">
    <source>
        <dbReference type="PROSITE" id="PS50157"/>
    </source>
</evidence>
<feature type="compositionally biased region" description="Basic and acidic residues" evidence="11">
    <location>
        <begin position="198"/>
        <end position="214"/>
    </location>
</feature>
<dbReference type="GeneID" id="115424767"/>
<evidence type="ECO:0000313" key="14">
    <source>
        <dbReference type="Proteomes" id="UP000472271"/>
    </source>
</evidence>
<dbReference type="GO" id="GO:0008270">
    <property type="term" value="F:zinc ion binding"/>
    <property type="evidence" value="ECO:0007669"/>
    <property type="project" value="UniProtKB-KW"/>
</dbReference>
<evidence type="ECO:0000256" key="3">
    <source>
        <dbReference type="ARBA" id="ARBA00022737"/>
    </source>
</evidence>
<keyword evidence="5" id="KW-0862">Zinc</keyword>
<feature type="region of interest" description="Disordered" evidence="11">
    <location>
        <begin position="513"/>
        <end position="538"/>
    </location>
</feature>
<dbReference type="Ensembl" id="ENSSORT00005003797.1">
    <property type="protein sequence ID" value="ENSSORP00005003689.1"/>
    <property type="gene ID" value="ENSSORG00005002212.1"/>
</dbReference>
<evidence type="ECO:0000313" key="13">
    <source>
        <dbReference type="Ensembl" id="ENSSORP00005003689.1"/>
    </source>
</evidence>
<organism evidence="13 14">
    <name type="scientific">Sphaeramia orbicularis</name>
    <name type="common">orbiculate cardinalfish</name>
    <dbReference type="NCBI Taxonomy" id="375764"/>
    <lineage>
        <taxon>Eukaryota</taxon>
        <taxon>Metazoa</taxon>
        <taxon>Chordata</taxon>
        <taxon>Craniata</taxon>
        <taxon>Vertebrata</taxon>
        <taxon>Euteleostomi</taxon>
        <taxon>Actinopterygii</taxon>
        <taxon>Neopterygii</taxon>
        <taxon>Teleostei</taxon>
        <taxon>Neoteleostei</taxon>
        <taxon>Acanthomorphata</taxon>
        <taxon>Gobiaria</taxon>
        <taxon>Kurtiformes</taxon>
        <taxon>Apogonoidei</taxon>
        <taxon>Apogonidae</taxon>
        <taxon>Apogoninae</taxon>
        <taxon>Sphaeramia</taxon>
    </lineage>
</organism>